<feature type="domain" description="C2H2-type" evidence="9">
    <location>
        <begin position="157"/>
        <end position="186"/>
    </location>
</feature>
<keyword evidence="12" id="KW-1185">Reference proteome</keyword>
<protein>
    <submittedName>
        <fullName evidence="10">Transcription factor IIIA</fullName>
    </submittedName>
</protein>
<evidence type="ECO:0000259" key="9">
    <source>
        <dbReference type="PROSITE" id="PS50157"/>
    </source>
</evidence>
<gene>
    <name evidence="11" type="ORF">AYI70_g12092</name>
    <name evidence="10" type="ORF">AYI70_g12309</name>
</gene>
<dbReference type="GO" id="GO:0008270">
    <property type="term" value="F:zinc ion binding"/>
    <property type="evidence" value="ECO:0007669"/>
    <property type="project" value="UniProtKB-KW"/>
</dbReference>
<evidence type="ECO:0000256" key="6">
    <source>
        <dbReference type="ARBA" id="ARBA00023242"/>
    </source>
</evidence>
<keyword evidence="6" id="KW-0539">Nucleus</keyword>
<evidence type="ECO:0000313" key="10">
    <source>
        <dbReference type="EMBL" id="OMJ07264.1"/>
    </source>
</evidence>
<name>A0A1R1WY35_9FUNG</name>
<dbReference type="PANTHER" id="PTHR14003">
    <property type="entry name" value="TRANSCRIPTIONAL REPRESSOR PROTEIN YY"/>
    <property type="match status" value="1"/>
</dbReference>
<evidence type="ECO:0000256" key="2">
    <source>
        <dbReference type="ARBA" id="ARBA00022723"/>
    </source>
</evidence>
<feature type="domain" description="C2H2-type" evidence="9">
    <location>
        <begin position="67"/>
        <end position="92"/>
    </location>
</feature>
<proteinExistence type="predicted"/>
<dbReference type="PROSITE" id="PS00028">
    <property type="entry name" value="ZINC_FINGER_C2H2_1"/>
    <property type="match status" value="5"/>
</dbReference>
<dbReference type="InterPro" id="IPR013087">
    <property type="entry name" value="Znf_C2H2_type"/>
</dbReference>
<sequence>MAVHGEGGYACATAGCGAKFSKHKELAAHMISHGTGGKYVCEICAKTFRTPSKLKEHGRVHSCEQKYMCGYSGCKQKFTKRAELLEHIKSEHKPSSYECTTCGKVFARKDVLNEHAEIHMENRTVIGCPYADCTRYYYKQSTLNAHIKSFHEQIKPFECAEEGCGQKFARKHLLVRHKKVHIKANSGDNLLDINRDSSGNGADEVEGDKDDKDDKDRKRRVGEIEAEINQLLGRDYQNPEFSNRHFVCPDLNCLQQFYREYDMTRHVKKMHQ</sequence>
<feature type="domain" description="C2H2-type" evidence="9">
    <location>
        <begin position="9"/>
        <end position="33"/>
    </location>
</feature>
<dbReference type="AlphaFoldDB" id="A0A1R1WY35"/>
<feature type="region of interest" description="Disordered" evidence="8">
    <location>
        <begin position="189"/>
        <end position="221"/>
    </location>
</feature>
<dbReference type="EMBL" id="LSSN01006087">
    <property type="protein sequence ID" value="OMJ07264.1"/>
    <property type="molecule type" value="Genomic_DNA"/>
</dbReference>
<dbReference type="InterPro" id="IPR036236">
    <property type="entry name" value="Znf_C2H2_sf"/>
</dbReference>
<keyword evidence="4 7" id="KW-0863">Zinc-finger</keyword>
<dbReference type="Gene3D" id="3.30.160.60">
    <property type="entry name" value="Classic Zinc Finger"/>
    <property type="match status" value="3"/>
</dbReference>
<dbReference type="GO" id="GO:0000978">
    <property type="term" value="F:RNA polymerase II cis-regulatory region sequence-specific DNA binding"/>
    <property type="evidence" value="ECO:0007669"/>
    <property type="project" value="TreeGrafter"/>
</dbReference>
<evidence type="ECO:0000256" key="7">
    <source>
        <dbReference type="PROSITE-ProRule" id="PRU00042"/>
    </source>
</evidence>
<keyword evidence="3" id="KW-0677">Repeat</keyword>
<dbReference type="PANTHER" id="PTHR14003:SF19">
    <property type="entry name" value="YY2 TRANSCRIPTION FACTOR"/>
    <property type="match status" value="1"/>
</dbReference>
<comment type="subcellular location">
    <subcellularLocation>
        <location evidence="1">Nucleus</location>
    </subcellularLocation>
</comment>
<accession>A0A1R1WY35</accession>
<feature type="domain" description="C2H2-type" evidence="9">
    <location>
        <begin position="39"/>
        <end position="66"/>
    </location>
</feature>
<evidence type="ECO:0000256" key="1">
    <source>
        <dbReference type="ARBA" id="ARBA00004123"/>
    </source>
</evidence>
<keyword evidence="2" id="KW-0479">Metal-binding</keyword>
<organism evidence="10 12">
    <name type="scientific">Smittium culicis</name>
    <dbReference type="NCBI Taxonomy" id="133412"/>
    <lineage>
        <taxon>Eukaryota</taxon>
        <taxon>Fungi</taxon>
        <taxon>Fungi incertae sedis</taxon>
        <taxon>Zoopagomycota</taxon>
        <taxon>Kickxellomycotina</taxon>
        <taxon>Harpellomycetes</taxon>
        <taxon>Harpellales</taxon>
        <taxon>Legeriomycetaceae</taxon>
        <taxon>Smittium</taxon>
    </lineage>
</organism>
<dbReference type="GO" id="GO:0005667">
    <property type="term" value="C:transcription regulator complex"/>
    <property type="evidence" value="ECO:0007669"/>
    <property type="project" value="TreeGrafter"/>
</dbReference>
<dbReference type="EMBL" id="LSSN01006027">
    <property type="protein sequence ID" value="OMJ07560.1"/>
    <property type="molecule type" value="Genomic_DNA"/>
</dbReference>
<evidence type="ECO:0000256" key="5">
    <source>
        <dbReference type="ARBA" id="ARBA00022833"/>
    </source>
</evidence>
<dbReference type="SUPFAM" id="SSF57667">
    <property type="entry name" value="beta-beta-alpha zinc fingers"/>
    <property type="match status" value="4"/>
</dbReference>
<feature type="domain" description="C2H2-type" evidence="9">
    <location>
        <begin position="126"/>
        <end position="156"/>
    </location>
</feature>
<dbReference type="FunFam" id="3.30.160.60:FF:001102">
    <property type="entry name" value="Transcription factor IIIA"/>
    <property type="match status" value="1"/>
</dbReference>
<evidence type="ECO:0000313" key="12">
    <source>
        <dbReference type="Proteomes" id="UP000187283"/>
    </source>
</evidence>
<feature type="domain" description="C2H2-type" evidence="9">
    <location>
        <begin position="97"/>
        <end position="124"/>
    </location>
</feature>
<dbReference type="GO" id="GO:0000785">
    <property type="term" value="C:chromatin"/>
    <property type="evidence" value="ECO:0007669"/>
    <property type="project" value="TreeGrafter"/>
</dbReference>
<dbReference type="STRING" id="133412.A0A1R1WY35"/>
<evidence type="ECO:0000256" key="4">
    <source>
        <dbReference type="ARBA" id="ARBA00022771"/>
    </source>
</evidence>
<evidence type="ECO:0000256" key="3">
    <source>
        <dbReference type="ARBA" id="ARBA00022737"/>
    </source>
</evidence>
<dbReference type="Proteomes" id="UP000187283">
    <property type="component" value="Unassembled WGS sequence"/>
</dbReference>
<evidence type="ECO:0000256" key="8">
    <source>
        <dbReference type="SAM" id="MobiDB-lite"/>
    </source>
</evidence>
<comment type="caution">
    <text evidence="10">The sequence shown here is derived from an EMBL/GenBank/DDBJ whole genome shotgun (WGS) entry which is preliminary data.</text>
</comment>
<evidence type="ECO:0000313" key="11">
    <source>
        <dbReference type="EMBL" id="OMJ07560.1"/>
    </source>
</evidence>
<reference evidence="10 12" key="1">
    <citation type="submission" date="2017-01" db="EMBL/GenBank/DDBJ databases">
        <authorList>
            <person name="Mah S.A."/>
            <person name="Swanson W.J."/>
            <person name="Moy G.W."/>
            <person name="Vacquier V.D."/>
        </authorList>
    </citation>
    <scope>NUCLEOTIDE SEQUENCE [LARGE SCALE GENOMIC DNA]</scope>
    <source>
        <strain evidence="10 12">GSMNP</strain>
    </source>
</reference>
<dbReference type="GO" id="GO:0031519">
    <property type="term" value="C:PcG protein complex"/>
    <property type="evidence" value="ECO:0007669"/>
    <property type="project" value="TreeGrafter"/>
</dbReference>
<dbReference type="Pfam" id="PF00096">
    <property type="entry name" value="zf-C2H2"/>
    <property type="match status" value="3"/>
</dbReference>
<dbReference type="SMART" id="SM00355">
    <property type="entry name" value="ZnF_C2H2"/>
    <property type="match status" value="7"/>
</dbReference>
<dbReference type="FunFam" id="3.30.160.60:FF:000100">
    <property type="entry name" value="Zinc finger 45-like"/>
    <property type="match status" value="1"/>
</dbReference>
<dbReference type="OrthoDB" id="8922241at2759"/>
<keyword evidence="5" id="KW-0862">Zinc</keyword>
<dbReference type="PROSITE" id="PS50157">
    <property type="entry name" value="ZINC_FINGER_C2H2_2"/>
    <property type="match status" value="7"/>
</dbReference>
<feature type="domain" description="C2H2-type" evidence="9">
    <location>
        <begin position="246"/>
        <end position="272"/>
    </location>
</feature>
<dbReference type="GO" id="GO:0000981">
    <property type="term" value="F:DNA-binding transcription factor activity, RNA polymerase II-specific"/>
    <property type="evidence" value="ECO:0007669"/>
    <property type="project" value="TreeGrafter"/>
</dbReference>